<evidence type="ECO:0000313" key="1">
    <source>
        <dbReference type="EMBL" id="ACY89140.1"/>
    </source>
</evidence>
<dbReference type="EMBL" id="CP001363">
    <property type="protein sequence ID" value="ACY89140.1"/>
    <property type="molecule type" value="Genomic_DNA"/>
</dbReference>
<keyword evidence="2" id="KW-1185">Reference proteome</keyword>
<name>A0A0F6B3Q0_SALT1</name>
<sequence>MTIRAGWQKKYVIRSAARHPSTVSGRNKIAPTDGKVIFG</sequence>
<accession>A0A0F6B3Q0</accession>
<reference evidence="1 2" key="1">
    <citation type="journal article" date="2010" name="J. Bacteriol.">
        <title>Short-term signatures of evolutionary change in the Salmonella enterica serovar typhimurium 14028 genome.</title>
        <authorList>
            <person name="Jarvik T."/>
            <person name="Smillie C."/>
            <person name="Groisman E.A."/>
            <person name="Ochman H."/>
        </authorList>
    </citation>
    <scope>NUCLEOTIDE SEQUENCE [LARGE SCALE GENOMIC DNA]</scope>
    <source>
        <strain evidence="2">14028s / SGSC 2262</strain>
    </source>
</reference>
<protein>
    <submittedName>
        <fullName evidence="1">Uncharacterized protein</fullName>
    </submittedName>
</protein>
<dbReference type="KEGG" id="seo:STM14_2697"/>
<proteinExistence type="predicted"/>
<dbReference type="Proteomes" id="UP000002695">
    <property type="component" value="Chromosome"/>
</dbReference>
<dbReference type="HOGENOM" id="CLU_3316535_0_0_6"/>
<dbReference type="AlphaFoldDB" id="A0A0F6B3Q0"/>
<organism evidence="1 2">
    <name type="scientific">Salmonella typhimurium (strain 14028s / SGSC 2262)</name>
    <dbReference type="NCBI Taxonomy" id="588858"/>
    <lineage>
        <taxon>Bacteria</taxon>
        <taxon>Pseudomonadati</taxon>
        <taxon>Pseudomonadota</taxon>
        <taxon>Gammaproteobacteria</taxon>
        <taxon>Enterobacterales</taxon>
        <taxon>Enterobacteriaceae</taxon>
        <taxon>Salmonella</taxon>
    </lineage>
</organism>
<gene>
    <name evidence="1" type="ordered locus">STM14_2697</name>
</gene>
<evidence type="ECO:0000313" key="2">
    <source>
        <dbReference type="Proteomes" id="UP000002695"/>
    </source>
</evidence>